<name>A0A8S5UYG2_9CAUD</name>
<dbReference type="EMBL" id="BK016165">
    <property type="protein sequence ID" value="DAF99426.1"/>
    <property type="molecule type" value="Genomic_DNA"/>
</dbReference>
<reference evidence="2" key="1">
    <citation type="journal article" date="2021" name="Proc. Natl. Acad. Sci. U.S.A.">
        <title>A Catalog of Tens of Thousands of Viruses from Human Metagenomes Reveals Hidden Associations with Chronic Diseases.</title>
        <authorList>
            <person name="Tisza M.J."/>
            <person name="Buck C.B."/>
        </authorList>
    </citation>
    <scope>NUCLEOTIDE SEQUENCE</scope>
    <source>
        <strain evidence="2">CtjKY6</strain>
    </source>
</reference>
<accession>A0A8S5UYG2</accession>
<organism evidence="2">
    <name type="scientific">Siphoviridae sp. ctjKY6</name>
    <dbReference type="NCBI Taxonomy" id="2825631"/>
    <lineage>
        <taxon>Viruses</taxon>
        <taxon>Duplodnaviria</taxon>
        <taxon>Heunggongvirae</taxon>
        <taxon>Uroviricota</taxon>
        <taxon>Caudoviricetes</taxon>
    </lineage>
</organism>
<proteinExistence type="predicted"/>
<keyword evidence="1" id="KW-0812">Transmembrane</keyword>
<protein>
    <submittedName>
        <fullName evidence="2">Uncharacterized protein</fullName>
    </submittedName>
</protein>
<evidence type="ECO:0000313" key="2">
    <source>
        <dbReference type="EMBL" id="DAF99426.1"/>
    </source>
</evidence>
<sequence length="142" mass="15169">MTTPIEPTPGPKHLDTPTLTDEQKAAAFAAAAHTVETGGLPQGDGGLADPNRKNAYHFDELVPTQIQHKARSIIRTFVVSLVGVLAALAAKWGLTLPADLADTITATVWGLVTVCAQWLLNTKPVDRFLHKVVPFLATTPNK</sequence>
<feature type="transmembrane region" description="Helical" evidence="1">
    <location>
        <begin position="73"/>
        <end position="94"/>
    </location>
</feature>
<feature type="transmembrane region" description="Helical" evidence="1">
    <location>
        <begin position="100"/>
        <end position="120"/>
    </location>
</feature>
<keyword evidence="1" id="KW-1133">Transmembrane helix</keyword>
<evidence type="ECO:0000256" key="1">
    <source>
        <dbReference type="SAM" id="Phobius"/>
    </source>
</evidence>
<keyword evidence="1" id="KW-0472">Membrane</keyword>